<proteinExistence type="predicted"/>
<dbReference type="AlphaFoldDB" id="A0A2S3YQH2"/>
<dbReference type="PANTHER" id="PTHR11006:SF4">
    <property type="entry name" value="PROTEIN ARGININE N-METHYLTRANSFERASE 7"/>
    <property type="match status" value="1"/>
</dbReference>
<evidence type="ECO:0000313" key="2">
    <source>
        <dbReference type="Proteomes" id="UP000237511"/>
    </source>
</evidence>
<protein>
    <submittedName>
        <fullName evidence="1">Ribonucleotide-diphosphate reductase subunit beta</fullName>
    </submittedName>
</protein>
<dbReference type="Gene3D" id="2.70.160.11">
    <property type="entry name" value="Hnrnp arginine n-methyltransferase1"/>
    <property type="match status" value="1"/>
</dbReference>
<dbReference type="Pfam" id="PF06325">
    <property type="entry name" value="PrmA"/>
    <property type="match status" value="1"/>
</dbReference>
<organism evidence="1 2">
    <name type="scientific">Sinorhizobium americanum</name>
    <dbReference type="NCBI Taxonomy" id="194963"/>
    <lineage>
        <taxon>Bacteria</taxon>
        <taxon>Pseudomonadati</taxon>
        <taxon>Pseudomonadota</taxon>
        <taxon>Alphaproteobacteria</taxon>
        <taxon>Hyphomicrobiales</taxon>
        <taxon>Rhizobiaceae</taxon>
        <taxon>Sinorhizobium/Ensifer group</taxon>
        <taxon>Sinorhizobium</taxon>
    </lineage>
</organism>
<dbReference type="Proteomes" id="UP000237511">
    <property type="component" value="Unassembled WGS sequence"/>
</dbReference>
<dbReference type="InterPro" id="IPR029063">
    <property type="entry name" value="SAM-dependent_MTases_sf"/>
</dbReference>
<dbReference type="CDD" id="cd02440">
    <property type="entry name" value="AdoMet_MTases"/>
    <property type="match status" value="1"/>
</dbReference>
<name>A0A2S3YQH2_9HYPH</name>
<dbReference type="PANTHER" id="PTHR11006">
    <property type="entry name" value="PROTEIN ARGININE N-METHYLTRANSFERASE"/>
    <property type="match status" value="1"/>
</dbReference>
<reference evidence="1 2" key="1">
    <citation type="journal article" date="2014" name="Syst. Appl. Microbiol.">
        <title>Microsymbionts of Phaseolus vulgaris in acid and alkaline soils of Mexico.</title>
        <authorList>
            <person name="Verastegui-Valdes M.M."/>
            <person name="Zhang Y.J."/>
            <person name="Rivera-Orduna F.N."/>
            <person name="Cheng H.P."/>
            <person name="Sui X.H."/>
            <person name="Wang E.T."/>
        </authorList>
    </citation>
    <scope>NUCLEOTIDE SEQUENCE [LARGE SCALE GENOMIC DNA]</scope>
    <source>
        <strain evidence="1 2">FG01</strain>
    </source>
</reference>
<dbReference type="EMBL" id="LODU01000018">
    <property type="protein sequence ID" value="POH33501.1"/>
    <property type="molecule type" value="Genomic_DNA"/>
</dbReference>
<dbReference type="RefSeq" id="WP_097527845.1">
    <property type="nucleotide sequence ID" value="NZ_LODU01000018.1"/>
</dbReference>
<accession>A0A2S3YQH2</accession>
<dbReference type="SUPFAM" id="SSF53335">
    <property type="entry name" value="S-adenosyl-L-methionine-dependent methyltransferases"/>
    <property type="match status" value="1"/>
</dbReference>
<sequence length="293" mass="32000">MNEKALRTNTGSEIPSWHFTMLRDAGRNAAIEAAIASCNIVGKTVVEIGTGAGLPAMLFAKYGAKKVFSCEKDERLADVAREVIRSNNLQDRIAVIAKSSRQAILDGDLPSAPDVIFTETLDCGIVGEGYEAIAEDIRHLAGSNSVVMPERVHQFGVLCSDTQAFEKTSVSTQCGLDLSGLNSIGRRPYLAVNKMLHNPESISATVLFREYDYLDPNALDAVEHRIIAHSSGLCHGMTSYFNAYFGKFVVTSRDLKSHWATAFHPLQEPIPVESGRHYCLRGEKTGLIELVSI</sequence>
<gene>
    <name evidence="1" type="ORF">ATY31_10395</name>
</gene>
<dbReference type="GO" id="GO:0016274">
    <property type="term" value="F:protein-arginine N-methyltransferase activity"/>
    <property type="evidence" value="ECO:0007669"/>
    <property type="project" value="InterPro"/>
</dbReference>
<dbReference type="Gene3D" id="3.40.50.150">
    <property type="entry name" value="Vaccinia Virus protein VP39"/>
    <property type="match status" value="1"/>
</dbReference>
<comment type="caution">
    <text evidence="1">The sequence shown here is derived from an EMBL/GenBank/DDBJ whole genome shotgun (WGS) entry which is preliminary data.</text>
</comment>
<dbReference type="GO" id="GO:0042054">
    <property type="term" value="F:histone methyltransferase activity"/>
    <property type="evidence" value="ECO:0007669"/>
    <property type="project" value="TreeGrafter"/>
</dbReference>
<evidence type="ECO:0000313" key="1">
    <source>
        <dbReference type="EMBL" id="POH33501.1"/>
    </source>
</evidence>
<dbReference type="InterPro" id="IPR025799">
    <property type="entry name" value="Arg_MeTrfase"/>
</dbReference>